<sequence length="339" mass="39264">MNNDSDPSLILDKFLDSLKFQATLKSIVNKSLHPIQQRLDRMESKLDELSSYLKKYNAKITDFLLEKGTDEDATEYFIDLLSVFKATRPAAEMTKPYTLKSKEIDEYCHRYGRHSLELSVIEDFLKMDILFLEVQTESENSSSITNSFDYDPFYGWFIDLVHTSERKFYTSPEDSHDVEFMCYTGYKHNYSENELFRMETIWKVMMQSHKYNLEKEKQPFRIVSRALDQLSSNPSKAFRTGVMIKFLVGTCLGLQVVDGIGGRAEILLESLINSDMKAIHFTDLKPSVTSQPLILNTSSGTVYYRLYAAAAKTMNDKNVPHVKSIILWKILGIQFWFQN</sequence>
<protein>
    <submittedName>
        <fullName evidence="1">Protein CBG26480</fullName>
    </submittedName>
</protein>
<organism evidence="1 2">
    <name type="scientific">Caenorhabditis briggsae</name>
    <dbReference type="NCBI Taxonomy" id="6238"/>
    <lineage>
        <taxon>Eukaryota</taxon>
        <taxon>Metazoa</taxon>
        <taxon>Ecdysozoa</taxon>
        <taxon>Nematoda</taxon>
        <taxon>Chromadorea</taxon>
        <taxon>Rhabditida</taxon>
        <taxon>Rhabditina</taxon>
        <taxon>Rhabditomorpha</taxon>
        <taxon>Rhabditoidea</taxon>
        <taxon>Rhabditidae</taxon>
        <taxon>Peloderinae</taxon>
        <taxon>Caenorhabditis</taxon>
    </lineage>
</organism>
<evidence type="ECO:0000313" key="2">
    <source>
        <dbReference type="Proteomes" id="UP000008549"/>
    </source>
</evidence>
<dbReference type="RefSeq" id="XP_045098776.1">
    <property type="nucleotide sequence ID" value="XM_045236078.1"/>
</dbReference>
<proteinExistence type="predicted"/>
<dbReference type="CTD" id="68917958"/>
<evidence type="ECO:0000313" key="1">
    <source>
        <dbReference type="EMBL" id="CAR99211.1"/>
    </source>
</evidence>
<dbReference type="HOGENOM" id="CLU_819483_0_0_1"/>
<reference evidence="1 2" key="2">
    <citation type="journal article" date="2011" name="PLoS Genet.">
        <title>Caenorhabditis briggsae recombinant inbred line genotypes reveal inter-strain incompatibility and the evolution of recombination.</title>
        <authorList>
            <person name="Ross J.A."/>
            <person name="Koboldt D.C."/>
            <person name="Staisch J.E."/>
            <person name="Chamberlin H.M."/>
            <person name="Gupta B.P."/>
            <person name="Miller R.D."/>
            <person name="Baird S.E."/>
            <person name="Haag E.S."/>
        </authorList>
    </citation>
    <scope>NUCLEOTIDE SEQUENCE [LARGE SCALE GENOMIC DNA]</scope>
    <source>
        <strain evidence="1 2">AF16</strain>
    </source>
</reference>
<dbReference type="GeneID" id="68917958"/>
<dbReference type="AlphaFoldDB" id="B6IH31"/>
<dbReference type="WormBase" id="CBG26480">
    <property type="protein sequence ID" value="CBP48780"/>
    <property type="gene ID" value="WBGene00087894"/>
</dbReference>
<accession>B6IH31</accession>
<dbReference type="STRING" id="6238.B6IH31"/>
<gene>
    <name evidence="1 3" type="ORF">CBG26480</name>
    <name evidence="1" type="ORF">CBG_26480</name>
</gene>
<dbReference type="KEGG" id="cbr:CBG_26480"/>
<reference evidence="1 2" key="1">
    <citation type="journal article" date="2003" name="PLoS Biol.">
        <title>The genome sequence of Caenorhabditis briggsae: a platform for comparative genomics.</title>
        <authorList>
            <person name="Stein L.D."/>
            <person name="Bao Z."/>
            <person name="Blasiar D."/>
            <person name="Blumenthal T."/>
            <person name="Brent M.R."/>
            <person name="Chen N."/>
            <person name="Chinwalla A."/>
            <person name="Clarke L."/>
            <person name="Clee C."/>
            <person name="Coghlan A."/>
            <person name="Coulson A."/>
            <person name="D'Eustachio P."/>
            <person name="Fitch D.H."/>
            <person name="Fulton L.A."/>
            <person name="Fulton R.E."/>
            <person name="Griffiths-Jones S."/>
            <person name="Harris T.W."/>
            <person name="Hillier L.W."/>
            <person name="Kamath R."/>
            <person name="Kuwabara P.E."/>
            <person name="Mardis E.R."/>
            <person name="Marra M.A."/>
            <person name="Miner T.L."/>
            <person name="Minx P."/>
            <person name="Mullikin J.C."/>
            <person name="Plumb R.W."/>
            <person name="Rogers J."/>
            <person name="Schein J.E."/>
            <person name="Sohrmann M."/>
            <person name="Spieth J."/>
            <person name="Stajich J.E."/>
            <person name="Wei C."/>
            <person name="Willey D."/>
            <person name="Wilson R.K."/>
            <person name="Durbin R."/>
            <person name="Waterston R.H."/>
        </authorList>
    </citation>
    <scope>NUCLEOTIDE SEQUENCE [LARGE SCALE GENOMIC DNA]</scope>
    <source>
        <strain evidence="1 2">AF16</strain>
    </source>
</reference>
<evidence type="ECO:0000313" key="3">
    <source>
        <dbReference type="WormBase" id="CBG26480"/>
    </source>
</evidence>
<dbReference type="InParanoid" id="B6IH31"/>
<keyword evidence="2" id="KW-1185">Reference proteome</keyword>
<dbReference type="Proteomes" id="UP000008549">
    <property type="component" value="Unassembled WGS sequence"/>
</dbReference>
<name>B6IH31_CAEBR</name>
<dbReference type="EMBL" id="HE601100">
    <property type="protein sequence ID" value="CAR99211.1"/>
    <property type="molecule type" value="Genomic_DNA"/>
</dbReference>